<dbReference type="InterPro" id="IPR000719">
    <property type="entry name" value="Prot_kinase_dom"/>
</dbReference>
<dbReference type="EMBL" id="JADFTS010000009">
    <property type="protein sequence ID" value="KAF9588057.1"/>
    <property type="molecule type" value="Genomic_DNA"/>
</dbReference>
<evidence type="ECO:0000256" key="2">
    <source>
        <dbReference type="ARBA" id="ARBA00022679"/>
    </source>
</evidence>
<evidence type="ECO:0000313" key="7">
    <source>
        <dbReference type="EMBL" id="KAF9588057.1"/>
    </source>
</evidence>
<reference evidence="7 8" key="1">
    <citation type="submission" date="2020-10" db="EMBL/GenBank/DDBJ databases">
        <title>The Coptis chinensis genome and diversification of protoberbering-type alkaloids.</title>
        <authorList>
            <person name="Wang B."/>
            <person name="Shu S."/>
            <person name="Song C."/>
            <person name="Liu Y."/>
        </authorList>
    </citation>
    <scope>NUCLEOTIDE SEQUENCE [LARGE SCALE GENOMIC DNA]</scope>
    <source>
        <strain evidence="7">HL-2020</strain>
        <tissue evidence="7">Leaf</tissue>
    </source>
</reference>
<proteinExistence type="predicted"/>
<protein>
    <recommendedName>
        <fullName evidence="6">Protein kinase domain-containing protein</fullName>
    </recommendedName>
</protein>
<feature type="domain" description="Protein kinase" evidence="6">
    <location>
        <begin position="43"/>
        <end position="152"/>
    </location>
</feature>
<accession>A0A835GY63</accession>
<keyword evidence="2" id="KW-0808">Transferase</keyword>
<dbReference type="GO" id="GO:0005524">
    <property type="term" value="F:ATP binding"/>
    <property type="evidence" value="ECO:0007669"/>
    <property type="project" value="UniProtKB-KW"/>
</dbReference>
<evidence type="ECO:0000256" key="5">
    <source>
        <dbReference type="ARBA" id="ARBA00022840"/>
    </source>
</evidence>
<keyword evidence="3" id="KW-0547">Nucleotide-binding</keyword>
<dbReference type="InterPro" id="IPR011009">
    <property type="entry name" value="Kinase-like_dom_sf"/>
</dbReference>
<evidence type="ECO:0000259" key="6">
    <source>
        <dbReference type="PROSITE" id="PS50011"/>
    </source>
</evidence>
<keyword evidence="4" id="KW-0418">Kinase</keyword>
<dbReference type="Proteomes" id="UP000631114">
    <property type="component" value="Unassembled WGS sequence"/>
</dbReference>
<evidence type="ECO:0000313" key="8">
    <source>
        <dbReference type="Proteomes" id="UP000631114"/>
    </source>
</evidence>
<dbReference type="Gene3D" id="3.30.200.20">
    <property type="entry name" value="Phosphorylase Kinase, domain 1"/>
    <property type="match status" value="1"/>
</dbReference>
<organism evidence="7 8">
    <name type="scientific">Coptis chinensis</name>
    <dbReference type="NCBI Taxonomy" id="261450"/>
    <lineage>
        <taxon>Eukaryota</taxon>
        <taxon>Viridiplantae</taxon>
        <taxon>Streptophyta</taxon>
        <taxon>Embryophyta</taxon>
        <taxon>Tracheophyta</taxon>
        <taxon>Spermatophyta</taxon>
        <taxon>Magnoliopsida</taxon>
        <taxon>Ranunculales</taxon>
        <taxon>Ranunculaceae</taxon>
        <taxon>Coptidoideae</taxon>
        <taxon>Coptis</taxon>
    </lineage>
</organism>
<keyword evidence="5" id="KW-0067">ATP-binding</keyword>
<evidence type="ECO:0000256" key="3">
    <source>
        <dbReference type="ARBA" id="ARBA00022741"/>
    </source>
</evidence>
<dbReference type="InterPro" id="IPR001245">
    <property type="entry name" value="Ser-Thr/Tyr_kinase_cat_dom"/>
</dbReference>
<dbReference type="OrthoDB" id="8891264at2759"/>
<dbReference type="AlphaFoldDB" id="A0A835GY63"/>
<dbReference type="SUPFAM" id="SSF56112">
    <property type="entry name" value="Protein kinase-like (PK-like)"/>
    <property type="match status" value="1"/>
</dbReference>
<dbReference type="PANTHER" id="PTHR27002:SF980">
    <property type="entry name" value="CYSTEINE-RICH RECEPTOR-LIKE PROTEIN KINASE 10 ISOFORM X1"/>
    <property type="match status" value="1"/>
</dbReference>
<dbReference type="PANTHER" id="PTHR27002">
    <property type="entry name" value="RECEPTOR-LIKE SERINE/THREONINE-PROTEIN KINASE SD1-8"/>
    <property type="match status" value="1"/>
</dbReference>
<dbReference type="PROSITE" id="PS50011">
    <property type="entry name" value="PROTEIN_KINASE_DOM"/>
    <property type="match status" value="1"/>
</dbReference>
<evidence type="ECO:0000256" key="1">
    <source>
        <dbReference type="ARBA" id="ARBA00022527"/>
    </source>
</evidence>
<dbReference type="GO" id="GO:0005886">
    <property type="term" value="C:plasma membrane"/>
    <property type="evidence" value="ECO:0007669"/>
    <property type="project" value="TreeGrafter"/>
</dbReference>
<gene>
    <name evidence="7" type="ORF">IFM89_007298</name>
</gene>
<keyword evidence="8" id="KW-1185">Reference proteome</keyword>
<evidence type="ECO:0000256" key="4">
    <source>
        <dbReference type="ARBA" id="ARBA00022777"/>
    </source>
</evidence>
<dbReference type="Pfam" id="PF07714">
    <property type="entry name" value="PK_Tyr_Ser-Thr"/>
    <property type="match status" value="1"/>
</dbReference>
<name>A0A835GY63_9MAGN</name>
<sequence length="152" mass="17319">MITISFCLRKKKGIDMVKDVDEISSVESLQFNFDTVRAATEDLCDSNKLGEGGFGLVYKGKLSDGQEITVKRLSRNSGRSVTSQTSTHMNLVRLLRFCLEGNEKLLIYEFVPNASLNQFLFGLLQYLYFGLFYMCICTHTRAPTPFHCQMNY</sequence>
<dbReference type="GO" id="GO:0004674">
    <property type="term" value="F:protein serine/threonine kinase activity"/>
    <property type="evidence" value="ECO:0007669"/>
    <property type="project" value="UniProtKB-KW"/>
</dbReference>
<keyword evidence="1" id="KW-0723">Serine/threonine-protein kinase</keyword>
<comment type="caution">
    <text evidence="7">The sequence shown here is derived from an EMBL/GenBank/DDBJ whole genome shotgun (WGS) entry which is preliminary data.</text>
</comment>